<dbReference type="EMBL" id="BMNZ01000002">
    <property type="protein sequence ID" value="GGM88828.1"/>
    <property type="molecule type" value="Genomic_DNA"/>
</dbReference>
<reference evidence="2" key="1">
    <citation type="journal article" date="2019" name="Int. J. Syst. Evol. Microbiol.">
        <title>The Global Catalogue of Microorganisms (GCM) 10K type strain sequencing project: providing services to taxonomists for standard genome sequencing and annotation.</title>
        <authorList>
            <consortium name="The Broad Institute Genomics Platform"/>
            <consortium name="The Broad Institute Genome Sequencing Center for Infectious Disease"/>
            <person name="Wu L."/>
            <person name="Ma J."/>
        </authorList>
    </citation>
    <scope>NUCLEOTIDE SEQUENCE [LARGE SCALE GENOMIC DNA]</scope>
    <source>
        <strain evidence="2">JCM 1365</strain>
    </source>
</reference>
<gene>
    <name evidence="1" type="ORF">GCM10009721_12430</name>
</gene>
<evidence type="ECO:0000313" key="1">
    <source>
        <dbReference type="EMBL" id="GGM88828.1"/>
    </source>
</evidence>
<dbReference type="RefSeq" id="WP_030198430.1">
    <property type="nucleotide sequence ID" value="NZ_BMNZ01000002.1"/>
</dbReference>
<keyword evidence="2" id="KW-1185">Reference proteome</keyword>
<protein>
    <recommendedName>
        <fullName evidence="3">DUF222 domain-containing protein</fullName>
    </recommendedName>
</protein>
<evidence type="ECO:0000313" key="2">
    <source>
        <dbReference type="Proteomes" id="UP000623461"/>
    </source>
</evidence>
<sequence>MELHPVEAVAPGLAARIAGAEPGRARTFAFRAARLACAVTNVQDANALEVARGGLQRYPEIDELVQLWDLERELDAACERELEAASSDLYAPSLENLQQPSECVEARAVAAVIAALSPDARDAARGATYEALAAGCDGRTLEELADQIF</sequence>
<comment type="caution">
    <text evidence="1">The sequence shown here is derived from an EMBL/GenBank/DDBJ whole genome shotgun (WGS) entry which is preliminary data.</text>
</comment>
<evidence type="ECO:0008006" key="3">
    <source>
        <dbReference type="Google" id="ProtNLM"/>
    </source>
</evidence>
<name>A0ABQ2HQN7_9MICO</name>
<dbReference type="Proteomes" id="UP000623461">
    <property type="component" value="Unassembled WGS sequence"/>
</dbReference>
<accession>A0ABQ2HQN7</accession>
<organism evidence="1 2">
    <name type="scientific">Terrabacter tumescens</name>
    <dbReference type="NCBI Taxonomy" id="60443"/>
    <lineage>
        <taxon>Bacteria</taxon>
        <taxon>Bacillati</taxon>
        <taxon>Actinomycetota</taxon>
        <taxon>Actinomycetes</taxon>
        <taxon>Micrococcales</taxon>
        <taxon>Intrasporangiaceae</taxon>
        <taxon>Terrabacter</taxon>
    </lineage>
</organism>
<proteinExistence type="predicted"/>